<keyword evidence="4 5" id="KW-0472">Membrane</keyword>
<evidence type="ECO:0000256" key="5">
    <source>
        <dbReference type="SAM" id="Phobius"/>
    </source>
</evidence>
<dbReference type="eggNOG" id="COG5268">
    <property type="taxonomic scope" value="Bacteria"/>
</dbReference>
<evidence type="ECO:0000256" key="1">
    <source>
        <dbReference type="ARBA" id="ARBA00004370"/>
    </source>
</evidence>
<dbReference type="OrthoDB" id="9801524at2"/>
<dbReference type="GO" id="GO:0016020">
    <property type="term" value="C:membrane"/>
    <property type="evidence" value="ECO:0007669"/>
    <property type="project" value="UniProtKB-SubCell"/>
</dbReference>
<accession>A0A081RA70</accession>
<organism evidence="6 7">
    <name type="scientific">Sphingobium chlorophenolicum</name>
    <dbReference type="NCBI Taxonomy" id="46429"/>
    <lineage>
        <taxon>Bacteria</taxon>
        <taxon>Pseudomonadati</taxon>
        <taxon>Pseudomonadota</taxon>
        <taxon>Alphaproteobacteria</taxon>
        <taxon>Sphingomonadales</taxon>
        <taxon>Sphingomonadaceae</taxon>
        <taxon>Sphingobium</taxon>
    </lineage>
</organism>
<gene>
    <name evidence="6" type="ORF">BV95_03645</name>
</gene>
<dbReference type="GeneID" id="78897411"/>
<name>A0A081RA70_SPHCR</name>
<proteinExistence type="predicted"/>
<comment type="subcellular location">
    <subcellularLocation>
        <location evidence="1">Membrane</location>
    </subcellularLocation>
</comment>
<comment type="caution">
    <text evidence="6">The sequence shown here is derived from an EMBL/GenBank/DDBJ whole genome shotgun (WGS) entry which is preliminary data.</text>
</comment>
<evidence type="ECO:0000313" key="7">
    <source>
        <dbReference type="Proteomes" id="UP000028411"/>
    </source>
</evidence>
<sequence length="93" mass="9783">MADGADHGGELPGFSVPVHRALTEHILLGGAPRSLAILNGTLAAALGLGLRLWLVGLGLWAVGHFAAVWAAKRDPQFVDVVRKHLRIPGHLSV</sequence>
<evidence type="ECO:0000313" key="6">
    <source>
        <dbReference type="EMBL" id="KEQ52093.1"/>
    </source>
</evidence>
<reference evidence="6 7" key="1">
    <citation type="submission" date="2014-02" db="EMBL/GenBank/DDBJ databases">
        <title>Whole genome sequence of Sphingobium chlorophenolicum NBRC 16172.</title>
        <authorList>
            <person name="Gan H.M."/>
            <person name="Gan H.Y."/>
            <person name="Chew T.H."/>
            <person name="Savka M.A."/>
        </authorList>
    </citation>
    <scope>NUCLEOTIDE SEQUENCE [LARGE SCALE GENOMIC DNA]</scope>
    <source>
        <strain evidence="6 7">NBRC 16172</strain>
    </source>
</reference>
<dbReference type="Pfam" id="PF05101">
    <property type="entry name" value="VirB3"/>
    <property type="match status" value="1"/>
</dbReference>
<evidence type="ECO:0000256" key="4">
    <source>
        <dbReference type="ARBA" id="ARBA00023136"/>
    </source>
</evidence>
<evidence type="ECO:0000256" key="3">
    <source>
        <dbReference type="ARBA" id="ARBA00022989"/>
    </source>
</evidence>
<protein>
    <submittedName>
        <fullName evidence="6">Conjugal transfer protein TrbB</fullName>
    </submittedName>
</protein>
<feature type="transmembrane region" description="Helical" evidence="5">
    <location>
        <begin position="52"/>
        <end position="71"/>
    </location>
</feature>
<dbReference type="InterPro" id="IPR007792">
    <property type="entry name" value="T4SS_VirB3/TrbD/AvhB"/>
</dbReference>
<evidence type="ECO:0000256" key="2">
    <source>
        <dbReference type="ARBA" id="ARBA00022692"/>
    </source>
</evidence>
<dbReference type="EMBL" id="JFHR01000052">
    <property type="protein sequence ID" value="KEQ52093.1"/>
    <property type="molecule type" value="Genomic_DNA"/>
</dbReference>
<dbReference type="PATRIC" id="fig|46429.4.peg.3630"/>
<dbReference type="RefSeq" id="WP_008827607.1">
    <property type="nucleotide sequence ID" value="NZ_JFHR01000052.1"/>
</dbReference>
<dbReference type="InterPro" id="IPR016704">
    <property type="entry name" value="Conjugal_tfr_TrbD"/>
</dbReference>
<dbReference type="Proteomes" id="UP000028411">
    <property type="component" value="Unassembled WGS sequence"/>
</dbReference>
<keyword evidence="2 5" id="KW-0812">Transmembrane</keyword>
<dbReference type="PIRSF" id="PIRSF017854">
    <property type="entry name" value="T4SS_TrbD"/>
    <property type="match status" value="1"/>
</dbReference>
<dbReference type="AlphaFoldDB" id="A0A081RA70"/>
<keyword evidence="3 5" id="KW-1133">Transmembrane helix</keyword>